<evidence type="ECO:0000313" key="3">
    <source>
        <dbReference type="Proteomes" id="UP000536711"/>
    </source>
</evidence>
<name>A0A8H4NT61_9HYPO</name>
<protein>
    <submittedName>
        <fullName evidence="2">Uncharacterized protein</fullName>
    </submittedName>
</protein>
<accession>A0A8H4NT61</accession>
<dbReference type="Proteomes" id="UP000536711">
    <property type="component" value="Unassembled WGS sequence"/>
</dbReference>
<evidence type="ECO:0000256" key="1">
    <source>
        <dbReference type="SAM" id="MobiDB-lite"/>
    </source>
</evidence>
<evidence type="ECO:0000313" key="2">
    <source>
        <dbReference type="EMBL" id="KAF4444333.1"/>
    </source>
</evidence>
<proteinExistence type="predicted"/>
<dbReference type="EMBL" id="JAADJF010000016">
    <property type="protein sequence ID" value="KAF4444333.1"/>
    <property type="molecule type" value="Genomic_DNA"/>
</dbReference>
<reference evidence="2 3" key="1">
    <citation type="submission" date="2020-01" db="EMBL/GenBank/DDBJ databases">
        <title>Identification and distribution of gene clusters putatively required for synthesis of sphingolipid metabolism inhibitors in phylogenetically diverse species of the filamentous fungus Fusarium.</title>
        <authorList>
            <person name="Kim H.-S."/>
            <person name="Busman M."/>
            <person name="Brown D.W."/>
            <person name="Divon H."/>
            <person name="Uhlig S."/>
            <person name="Proctor R.H."/>
        </authorList>
    </citation>
    <scope>NUCLEOTIDE SEQUENCE [LARGE SCALE GENOMIC DNA]</scope>
    <source>
        <strain evidence="2 3">NRRL 13308</strain>
    </source>
</reference>
<dbReference type="OrthoDB" id="4960997at2759"/>
<gene>
    <name evidence="2" type="ORF">FACUT_728</name>
</gene>
<organism evidence="2 3">
    <name type="scientific">Fusarium acutatum</name>
    <dbReference type="NCBI Taxonomy" id="78861"/>
    <lineage>
        <taxon>Eukaryota</taxon>
        <taxon>Fungi</taxon>
        <taxon>Dikarya</taxon>
        <taxon>Ascomycota</taxon>
        <taxon>Pezizomycotina</taxon>
        <taxon>Sordariomycetes</taxon>
        <taxon>Hypocreomycetidae</taxon>
        <taxon>Hypocreales</taxon>
        <taxon>Nectriaceae</taxon>
        <taxon>Fusarium</taxon>
        <taxon>Fusarium fujikuroi species complex</taxon>
    </lineage>
</organism>
<comment type="caution">
    <text evidence="2">The sequence shown here is derived from an EMBL/GenBank/DDBJ whole genome shotgun (WGS) entry which is preliminary data.</text>
</comment>
<keyword evidence="3" id="KW-1185">Reference proteome</keyword>
<feature type="region of interest" description="Disordered" evidence="1">
    <location>
        <begin position="1"/>
        <end position="22"/>
    </location>
</feature>
<feature type="region of interest" description="Disordered" evidence="1">
    <location>
        <begin position="58"/>
        <end position="88"/>
    </location>
</feature>
<dbReference type="AlphaFoldDB" id="A0A8H4NT61"/>
<sequence>MACVRNASANPQGGKRGSDLLRAAGKGRSALTIKTKRALRSAVISHVKQPKPKLVCERTRSQVRDDLRKADRKERKEKDLPPRTHKDPLEFAEEDLPPIVVFTEHHYDLLCLDCVRSYIAGKGELKHCKIDPERHAKRYALYESGGHTYDLIPNVTEPLVHILKKALLDDKESAISNACIALRFTLNSLFSDETKHFFAERNQATKPLHTIGEAQE</sequence>